<protein>
    <recommendedName>
        <fullName evidence="7 8">Ribonuclease P protein component</fullName>
        <shortName evidence="7">RNase P protein</shortName>
        <shortName evidence="7">RNaseP protein</shortName>
        <ecNumber evidence="7 8">3.1.26.5</ecNumber>
    </recommendedName>
    <alternativeName>
        <fullName evidence="7">Protein C5</fullName>
    </alternativeName>
</protein>
<accession>A0A6H3F920</accession>
<evidence type="ECO:0000256" key="1">
    <source>
        <dbReference type="ARBA" id="ARBA00002663"/>
    </source>
</evidence>
<keyword evidence="10" id="KW-1185">Reference proteome</keyword>
<keyword evidence="5 7" id="KW-0378">Hydrolase</keyword>
<organism evidence="9 10">
    <name type="scientific">Desulfovibrio legallii</name>
    <dbReference type="NCBI Taxonomy" id="571438"/>
    <lineage>
        <taxon>Bacteria</taxon>
        <taxon>Pseudomonadati</taxon>
        <taxon>Thermodesulfobacteriota</taxon>
        <taxon>Desulfovibrionia</taxon>
        <taxon>Desulfovibrionales</taxon>
        <taxon>Desulfovibrionaceae</taxon>
        <taxon>Desulfovibrio</taxon>
    </lineage>
</organism>
<dbReference type="Proteomes" id="UP000292919">
    <property type="component" value="Unassembled WGS sequence"/>
</dbReference>
<dbReference type="InterPro" id="IPR020539">
    <property type="entry name" value="RNase_P_CS"/>
</dbReference>
<keyword evidence="3 7" id="KW-0540">Nuclease</keyword>
<evidence type="ECO:0000256" key="5">
    <source>
        <dbReference type="ARBA" id="ARBA00022801"/>
    </source>
</evidence>
<dbReference type="HAMAP" id="MF_00227">
    <property type="entry name" value="RNase_P"/>
    <property type="match status" value="1"/>
</dbReference>
<comment type="subunit">
    <text evidence="7">Consists of a catalytic RNA component (M1 or rnpB) and a protein subunit.</text>
</comment>
<comment type="function">
    <text evidence="1 7">RNaseP catalyzes the removal of the 5'-leader sequence from pre-tRNA to produce the mature 5'-terminus. It can also cleave other RNA substrates such as 4.5S RNA. The protein component plays an auxiliary but essential role in vivo by binding to the 5'-leader sequence and broadening the substrate specificity of the ribozyme.</text>
</comment>
<comment type="caution">
    <text evidence="9">The sequence shown here is derived from an EMBL/GenBank/DDBJ whole genome shotgun (WGS) entry which is preliminary data.</text>
</comment>
<dbReference type="GO" id="GO:0042781">
    <property type="term" value="F:3'-tRNA processing endoribonuclease activity"/>
    <property type="evidence" value="ECO:0007669"/>
    <property type="project" value="TreeGrafter"/>
</dbReference>
<dbReference type="GO" id="GO:0004526">
    <property type="term" value="F:ribonuclease P activity"/>
    <property type="evidence" value="ECO:0007669"/>
    <property type="project" value="UniProtKB-UniRule"/>
</dbReference>
<dbReference type="PANTHER" id="PTHR33992:SF1">
    <property type="entry name" value="RIBONUCLEASE P PROTEIN COMPONENT"/>
    <property type="match status" value="1"/>
</dbReference>
<dbReference type="EC" id="3.1.26.5" evidence="7 8"/>
<evidence type="ECO:0000256" key="7">
    <source>
        <dbReference type="HAMAP-Rule" id="MF_00227"/>
    </source>
</evidence>
<dbReference type="InterPro" id="IPR014721">
    <property type="entry name" value="Ribsml_uS5_D2-typ_fold_subgr"/>
</dbReference>
<keyword evidence="6 7" id="KW-0694">RNA-binding</keyword>
<dbReference type="InterPro" id="IPR020568">
    <property type="entry name" value="Ribosomal_Su5_D2-typ_SF"/>
</dbReference>
<sequence length="130" mass="14777">MRPHALPRELRIRRRAEYTACYERGRRLHTEHFLVFVLSGEHPQCGTRTGMAVSRKVGKAVTRNRVKRLLREFYRLHREDLPVGVHIVTVAKKHAGQAALNLAGVTAELLPPLRRLARRAPGRPAPEGQP</sequence>
<dbReference type="GO" id="GO:0030677">
    <property type="term" value="C:ribonuclease P complex"/>
    <property type="evidence" value="ECO:0007669"/>
    <property type="project" value="TreeGrafter"/>
</dbReference>
<keyword evidence="2 7" id="KW-0819">tRNA processing</keyword>
<dbReference type="EMBL" id="SIXC01000014">
    <property type="protein sequence ID" value="TBH78598.1"/>
    <property type="molecule type" value="Genomic_DNA"/>
</dbReference>
<keyword evidence="4 7" id="KW-0255">Endonuclease</keyword>
<dbReference type="GO" id="GO:0000049">
    <property type="term" value="F:tRNA binding"/>
    <property type="evidence" value="ECO:0007669"/>
    <property type="project" value="UniProtKB-UniRule"/>
</dbReference>
<comment type="catalytic activity">
    <reaction evidence="7">
        <text>Endonucleolytic cleavage of RNA, removing 5'-extranucleotides from tRNA precursor.</text>
        <dbReference type="EC" id="3.1.26.5"/>
    </reaction>
</comment>
<dbReference type="NCBIfam" id="TIGR00188">
    <property type="entry name" value="rnpA"/>
    <property type="match status" value="1"/>
</dbReference>
<gene>
    <name evidence="7 9" type="primary">rnpA</name>
    <name evidence="9" type="ORF">EB812_10270</name>
</gene>
<reference evidence="9 10" key="1">
    <citation type="submission" date="2018-12" db="EMBL/GenBank/DDBJ databases">
        <title>First genome draft of Desulfovibrio legallis sp. nov.</title>
        <authorList>
            <person name="Ben Dhia O."/>
            <person name="Najjari A."/>
            <person name="Ferjani R."/>
            <person name="Fhoula I."/>
            <person name="Fardeau M.-L."/>
            <person name="Boudabbous A."/>
            <person name="Ouzari H.I."/>
        </authorList>
    </citation>
    <scope>NUCLEOTIDE SEQUENCE [LARGE SCALE GENOMIC DNA]</scope>
    <source>
        <strain evidence="9 10">H1T</strain>
    </source>
</reference>
<evidence type="ECO:0000256" key="4">
    <source>
        <dbReference type="ARBA" id="ARBA00022759"/>
    </source>
</evidence>
<evidence type="ECO:0000256" key="2">
    <source>
        <dbReference type="ARBA" id="ARBA00022694"/>
    </source>
</evidence>
<dbReference type="AlphaFoldDB" id="A0A6H3F920"/>
<evidence type="ECO:0000313" key="10">
    <source>
        <dbReference type="Proteomes" id="UP000292919"/>
    </source>
</evidence>
<dbReference type="PANTHER" id="PTHR33992">
    <property type="entry name" value="RIBONUCLEASE P PROTEIN COMPONENT"/>
    <property type="match status" value="1"/>
</dbReference>
<evidence type="ECO:0000256" key="3">
    <source>
        <dbReference type="ARBA" id="ARBA00022722"/>
    </source>
</evidence>
<dbReference type="PROSITE" id="PS00648">
    <property type="entry name" value="RIBONUCLEASE_P"/>
    <property type="match status" value="1"/>
</dbReference>
<name>A0A6H3F920_9BACT</name>
<evidence type="ECO:0000313" key="9">
    <source>
        <dbReference type="EMBL" id="TBH78598.1"/>
    </source>
</evidence>
<dbReference type="SUPFAM" id="SSF54211">
    <property type="entry name" value="Ribosomal protein S5 domain 2-like"/>
    <property type="match status" value="1"/>
</dbReference>
<comment type="similarity">
    <text evidence="7">Belongs to the RnpA family.</text>
</comment>
<evidence type="ECO:0000256" key="6">
    <source>
        <dbReference type="ARBA" id="ARBA00022884"/>
    </source>
</evidence>
<dbReference type="RefSeq" id="WP_130958251.1">
    <property type="nucleotide sequence ID" value="NZ_JBHSHA010000014.1"/>
</dbReference>
<dbReference type="Pfam" id="PF00825">
    <property type="entry name" value="Ribonuclease_P"/>
    <property type="match status" value="1"/>
</dbReference>
<dbReference type="Gene3D" id="3.30.230.10">
    <property type="match status" value="1"/>
</dbReference>
<proteinExistence type="inferred from homology"/>
<dbReference type="GO" id="GO:0001682">
    <property type="term" value="P:tRNA 5'-leader removal"/>
    <property type="evidence" value="ECO:0007669"/>
    <property type="project" value="UniProtKB-UniRule"/>
</dbReference>
<evidence type="ECO:0000256" key="8">
    <source>
        <dbReference type="NCBIfam" id="TIGR00188"/>
    </source>
</evidence>
<dbReference type="InterPro" id="IPR000100">
    <property type="entry name" value="RNase_P"/>
</dbReference>